<evidence type="ECO:0000256" key="1">
    <source>
        <dbReference type="SAM" id="SignalP"/>
    </source>
</evidence>
<dbReference type="Proteomes" id="UP001259492">
    <property type="component" value="Unassembled WGS sequence"/>
</dbReference>
<comment type="caution">
    <text evidence="3">The sequence shown here is derived from an EMBL/GenBank/DDBJ whole genome shotgun (WGS) entry which is preliminary data.</text>
</comment>
<sequence length="127" mass="14964">MQKTSIKLFIISILMLCFFKGNAQSATVTIDQDSDISKLLEYKKDLKTAYTYKIQVYQGNRTNAERVKSEFLNAYGEWSVSMEWNTPNYKIWVGNFRSRLEADRALQKIKRKYANAFIFKPKKDKKK</sequence>
<organism evidence="3 4">
    <name type="scientific">Microcosmobacter mediterraneus</name>
    <dbReference type="NCBI Taxonomy" id="3075607"/>
    <lineage>
        <taxon>Bacteria</taxon>
        <taxon>Pseudomonadati</taxon>
        <taxon>Bacteroidota</taxon>
        <taxon>Flavobacteriia</taxon>
        <taxon>Flavobacteriales</taxon>
        <taxon>Flavobacteriaceae</taxon>
        <taxon>Microcosmobacter</taxon>
    </lineage>
</organism>
<proteinExistence type="predicted"/>
<evidence type="ECO:0000313" key="4">
    <source>
        <dbReference type="Proteomes" id="UP001259492"/>
    </source>
</evidence>
<dbReference type="InterPro" id="IPR007730">
    <property type="entry name" value="SPOR-like_dom"/>
</dbReference>
<dbReference type="RefSeq" id="WP_311426513.1">
    <property type="nucleotide sequence ID" value="NZ_JAVRIA010000002.1"/>
</dbReference>
<dbReference type="Pfam" id="PF05036">
    <property type="entry name" value="SPOR"/>
    <property type="match status" value="1"/>
</dbReference>
<accession>A0ABU2YHT8</accession>
<gene>
    <name evidence="3" type="ORF">RM697_03705</name>
</gene>
<protein>
    <submittedName>
        <fullName evidence="3">SPOR domain-containing protein</fullName>
    </submittedName>
</protein>
<feature type="chain" id="PRO_5045331774" evidence="1">
    <location>
        <begin position="24"/>
        <end position="127"/>
    </location>
</feature>
<keyword evidence="1" id="KW-0732">Signal</keyword>
<dbReference type="SUPFAM" id="SSF110997">
    <property type="entry name" value="Sporulation related repeat"/>
    <property type="match status" value="1"/>
</dbReference>
<dbReference type="InterPro" id="IPR036680">
    <property type="entry name" value="SPOR-like_sf"/>
</dbReference>
<evidence type="ECO:0000313" key="3">
    <source>
        <dbReference type="EMBL" id="MDT0557736.1"/>
    </source>
</evidence>
<keyword evidence="4" id="KW-1185">Reference proteome</keyword>
<feature type="signal peptide" evidence="1">
    <location>
        <begin position="1"/>
        <end position="23"/>
    </location>
</feature>
<feature type="domain" description="SPOR" evidence="2">
    <location>
        <begin position="50"/>
        <end position="119"/>
    </location>
</feature>
<name>A0ABU2YHT8_9FLAO</name>
<dbReference type="EMBL" id="JAVRIA010000002">
    <property type="protein sequence ID" value="MDT0557736.1"/>
    <property type="molecule type" value="Genomic_DNA"/>
</dbReference>
<dbReference type="Gene3D" id="3.30.70.1070">
    <property type="entry name" value="Sporulation related repeat"/>
    <property type="match status" value="1"/>
</dbReference>
<evidence type="ECO:0000259" key="2">
    <source>
        <dbReference type="Pfam" id="PF05036"/>
    </source>
</evidence>
<reference evidence="3 4" key="1">
    <citation type="submission" date="2023-09" db="EMBL/GenBank/DDBJ databases">
        <authorList>
            <person name="Rey-Velasco X."/>
        </authorList>
    </citation>
    <scope>NUCLEOTIDE SEQUENCE [LARGE SCALE GENOMIC DNA]</scope>
    <source>
        <strain evidence="3 4">W332</strain>
    </source>
</reference>